<feature type="non-terminal residue" evidence="3">
    <location>
        <position position="385"/>
    </location>
</feature>
<dbReference type="InterPro" id="IPR001173">
    <property type="entry name" value="Glyco_trans_2-like"/>
</dbReference>
<keyword evidence="1" id="KW-0812">Transmembrane</keyword>
<evidence type="ECO:0000259" key="2">
    <source>
        <dbReference type="Pfam" id="PF13632"/>
    </source>
</evidence>
<evidence type="ECO:0000313" key="4">
    <source>
        <dbReference type="Proteomes" id="UP000176284"/>
    </source>
</evidence>
<protein>
    <recommendedName>
        <fullName evidence="2">Glycosyltransferase 2-like domain-containing protein</fullName>
    </recommendedName>
</protein>
<gene>
    <name evidence="3" type="ORF">A3H63_00925</name>
</gene>
<keyword evidence="1" id="KW-0472">Membrane</keyword>
<accession>A0A1G1ZV54</accession>
<evidence type="ECO:0000256" key="1">
    <source>
        <dbReference type="SAM" id="Phobius"/>
    </source>
</evidence>
<reference evidence="3 4" key="1">
    <citation type="journal article" date="2016" name="Nat. Commun.">
        <title>Thousands of microbial genomes shed light on interconnected biogeochemical processes in an aquifer system.</title>
        <authorList>
            <person name="Anantharaman K."/>
            <person name="Brown C.T."/>
            <person name="Hug L.A."/>
            <person name="Sharon I."/>
            <person name="Castelle C.J."/>
            <person name="Probst A.J."/>
            <person name="Thomas B.C."/>
            <person name="Singh A."/>
            <person name="Wilkins M.J."/>
            <person name="Karaoz U."/>
            <person name="Brodie E.L."/>
            <person name="Williams K.H."/>
            <person name="Hubbard S.S."/>
            <person name="Banfield J.F."/>
        </authorList>
    </citation>
    <scope>NUCLEOTIDE SEQUENCE [LARGE SCALE GENOMIC DNA]</scope>
</reference>
<proteinExistence type="predicted"/>
<dbReference type="PANTHER" id="PTHR36851:SF1">
    <property type="entry name" value="GLYCO_TRANS_2-LIKE DOMAIN-CONTAINING PROTEIN"/>
    <property type="match status" value="1"/>
</dbReference>
<feature type="transmembrane region" description="Helical" evidence="1">
    <location>
        <begin position="30"/>
        <end position="50"/>
    </location>
</feature>
<comment type="caution">
    <text evidence="3">The sequence shown here is derived from an EMBL/GenBank/DDBJ whole genome shotgun (WGS) entry which is preliminary data.</text>
</comment>
<dbReference type="PANTHER" id="PTHR36851">
    <property type="entry name" value="UNNAMED PRODUCT"/>
    <property type="match status" value="1"/>
</dbReference>
<organism evidence="3 4">
    <name type="scientific">Candidatus Harrisonbacteria bacterium RIFCSPLOWO2_02_FULL_45_10c</name>
    <dbReference type="NCBI Taxonomy" id="1798410"/>
    <lineage>
        <taxon>Bacteria</taxon>
        <taxon>Candidatus Harrisoniibacteriota</taxon>
    </lineage>
</organism>
<dbReference type="SUPFAM" id="SSF53448">
    <property type="entry name" value="Nucleotide-diphospho-sugar transferases"/>
    <property type="match status" value="1"/>
</dbReference>
<dbReference type="Gene3D" id="3.90.550.10">
    <property type="entry name" value="Spore Coat Polysaccharide Biosynthesis Protein SpsA, Chain A"/>
    <property type="match status" value="1"/>
</dbReference>
<sequence length="385" mass="45067">MRLFDYLPGFLSWATLVAVIFFSWQLPIWVAIFIILFDIYWLLKSIYLALHLRSTFKQMRKYLTVSWLERLKIFADWKNIHHLVILPMAHEPYEVIRETFQSLRRVNYPKEKLLVVLAIEERFADKATGVADRIIGEFSGTFLHLIITKHPAGLAGEIPGKGSNEAWAVKEAKKLLIDPLGIRYEDALVSVFDIDTQVYPEYFGCLTHHFLSAEFPQRSSYQPIPLFINNIYQAPALARVISFSATFWQMMQQSRPERLTTFSSHAMPLRALVDIGYWQKNVVSEDSRIFWQCYLHYSGDWRVVPLFYPVAMDANATPKFWQTMVNLYKQQRRWAWGAENIPYMLAGFIKNKLIPLKSKIYWTFNVTEGFHSWATNSILIFALGW</sequence>
<feature type="domain" description="Glycosyltransferase 2-like" evidence="2">
    <location>
        <begin position="189"/>
        <end position="366"/>
    </location>
</feature>
<dbReference type="InterPro" id="IPR029044">
    <property type="entry name" value="Nucleotide-diphossugar_trans"/>
</dbReference>
<dbReference type="AlphaFoldDB" id="A0A1G1ZV54"/>
<dbReference type="STRING" id="1798410.A3H63_00925"/>
<evidence type="ECO:0000313" key="3">
    <source>
        <dbReference type="EMBL" id="OGY68359.1"/>
    </source>
</evidence>
<dbReference type="EMBL" id="MHJM01000001">
    <property type="protein sequence ID" value="OGY68359.1"/>
    <property type="molecule type" value="Genomic_DNA"/>
</dbReference>
<feature type="transmembrane region" description="Helical" evidence="1">
    <location>
        <begin position="7"/>
        <end position="24"/>
    </location>
</feature>
<name>A0A1G1ZV54_9BACT</name>
<dbReference type="Pfam" id="PF13632">
    <property type="entry name" value="Glyco_trans_2_3"/>
    <property type="match status" value="1"/>
</dbReference>
<dbReference type="Proteomes" id="UP000176284">
    <property type="component" value="Unassembled WGS sequence"/>
</dbReference>
<keyword evidence="1" id="KW-1133">Transmembrane helix</keyword>